<reference evidence="1 2" key="1">
    <citation type="submission" date="2015-01" db="EMBL/GenBank/DDBJ databases">
        <authorList>
            <person name="Xiang T."/>
            <person name="Song Y."/>
            <person name="Huang L."/>
            <person name="Wang B."/>
            <person name="Wu P."/>
        </authorList>
    </citation>
    <scope>NUCLEOTIDE SEQUENCE [LARGE SCALE GENOMIC DNA]</scope>
    <source>
        <strain evidence="1 2">CcD93</strain>
    </source>
</reference>
<dbReference type="Proteomes" id="UP000038200">
    <property type="component" value="Unassembled WGS sequence"/>
</dbReference>
<accession>A0A0B7IRL6</accession>
<sequence length="415" mass="48555">MSENNKTMKSRNIYDDNIKDVKTIQDVEGLKINGNFNVLSKNEDTIFFEFGNDFWKLDKKNRKLHQYNDYRSMEMDYGDKVFDELTPTSNKDYGAVLFNSLYNSERLKDLPDFSLTERKEYVVEPGKAVKNSIRIPAKELLQKNRNVANKFDDITSNIQSEETKPIMDMIKSTIQLMALNYFFFKKQMENKKKEDFLRKIIDGLDKNLIDVNKLMSDRNLMQQLPELDDVIKRYLQQSLSNDEMASEISKVLDSENAQRIAEEMTKKDEFLKEIEEKVFNKIDVTIEENEMTLFKNKLEIDGNNGFKFAQEMLVSNQKKIFEKNPEISVQDYTIATLFMANKIDKTMNAPEQENVSKRLLLEEVGEYFLGKDKEQVDIKNLNLNNVSFIIKEMVKATIQDIKMDMSKKAGISQKM</sequence>
<proteinExistence type="predicted"/>
<gene>
    <name evidence="1" type="ORF">CCAND93_280005</name>
</gene>
<evidence type="ECO:0000313" key="2">
    <source>
        <dbReference type="Proteomes" id="UP000038200"/>
    </source>
</evidence>
<dbReference type="RefSeq" id="WP_042007366.1">
    <property type="nucleotide sequence ID" value="NZ_CP171103.1"/>
</dbReference>
<organism evidence="1 2">
    <name type="scientific">Capnocytophaga canis</name>
    <dbReference type="NCBI Taxonomy" id="1848903"/>
    <lineage>
        <taxon>Bacteria</taxon>
        <taxon>Pseudomonadati</taxon>
        <taxon>Bacteroidota</taxon>
        <taxon>Flavobacteriia</taxon>
        <taxon>Flavobacteriales</taxon>
        <taxon>Flavobacteriaceae</taxon>
        <taxon>Capnocytophaga</taxon>
    </lineage>
</organism>
<dbReference type="AlphaFoldDB" id="A0A0B7IRL6"/>
<dbReference type="EMBL" id="CDOL01000201">
    <property type="protein sequence ID" value="CEN52672.1"/>
    <property type="molecule type" value="Genomic_DNA"/>
</dbReference>
<name>A0A0B7IRL6_9FLAO</name>
<evidence type="ECO:0000313" key="1">
    <source>
        <dbReference type="EMBL" id="CEN52672.1"/>
    </source>
</evidence>
<protein>
    <submittedName>
        <fullName evidence="1">Uncharacterized protein</fullName>
    </submittedName>
</protein>